<feature type="compositionally biased region" description="Low complexity" evidence="1">
    <location>
        <begin position="355"/>
        <end position="376"/>
    </location>
</feature>
<evidence type="ECO:0000259" key="2">
    <source>
        <dbReference type="Pfam" id="PF00899"/>
    </source>
</evidence>
<evidence type="ECO:0000256" key="1">
    <source>
        <dbReference type="SAM" id="MobiDB-lite"/>
    </source>
</evidence>
<proteinExistence type="predicted"/>
<dbReference type="SUPFAM" id="SSF69572">
    <property type="entry name" value="Activating enzymes of the ubiquitin-like proteins"/>
    <property type="match status" value="1"/>
</dbReference>
<comment type="caution">
    <text evidence="3">The sequence shown here is derived from an EMBL/GenBank/DDBJ whole genome shotgun (WGS) entry which is preliminary data.</text>
</comment>
<name>A0A9X3SAD0_9ACTN</name>
<dbReference type="PANTHER" id="PTHR10953">
    <property type="entry name" value="UBIQUITIN-ACTIVATING ENZYME E1"/>
    <property type="match status" value="1"/>
</dbReference>
<protein>
    <submittedName>
        <fullName evidence="3">TOMM leader peptide-binding protein</fullName>
    </submittedName>
</protein>
<accession>A0A9X3SAD0</accession>
<evidence type="ECO:0000313" key="4">
    <source>
        <dbReference type="Proteomes" id="UP001147653"/>
    </source>
</evidence>
<dbReference type="InterPro" id="IPR000594">
    <property type="entry name" value="ThiF_NAD_FAD-bd"/>
</dbReference>
<feature type="domain" description="THIF-type NAD/FAD binding fold" evidence="2">
    <location>
        <begin position="98"/>
        <end position="347"/>
    </location>
</feature>
<dbReference type="InterPro" id="IPR022291">
    <property type="entry name" value="Bacteriocin_synth_cyclodeHase"/>
</dbReference>
<dbReference type="Pfam" id="PF00899">
    <property type="entry name" value="ThiF"/>
    <property type="match status" value="1"/>
</dbReference>
<dbReference type="GO" id="GO:0004792">
    <property type="term" value="F:thiosulfate-cyanide sulfurtransferase activity"/>
    <property type="evidence" value="ECO:0007669"/>
    <property type="project" value="TreeGrafter"/>
</dbReference>
<dbReference type="Proteomes" id="UP001147653">
    <property type="component" value="Unassembled WGS sequence"/>
</dbReference>
<dbReference type="AlphaFoldDB" id="A0A9X3SAD0"/>
<dbReference type="InterPro" id="IPR035985">
    <property type="entry name" value="Ubiquitin-activating_enz"/>
</dbReference>
<feature type="region of interest" description="Disordered" evidence="1">
    <location>
        <begin position="341"/>
        <end position="376"/>
    </location>
</feature>
<dbReference type="Gene3D" id="3.40.50.720">
    <property type="entry name" value="NAD(P)-binding Rossmann-like Domain"/>
    <property type="match status" value="1"/>
</dbReference>
<dbReference type="RefSeq" id="WP_270028806.1">
    <property type="nucleotide sequence ID" value="NZ_JAPDDP010000074.1"/>
</dbReference>
<dbReference type="GO" id="GO:0008146">
    <property type="term" value="F:sulfotransferase activity"/>
    <property type="evidence" value="ECO:0007669"/>
    <property type="project" value="TreeGrafter"/>
</dbReference>
<dbReference type="InterPro" id="IPR045886">
    <property type="entry name" value="ThiF/MoeB/HesA"/>
</dbReference>
<dbReference type="PANTHER" id="PTHR10953:SF102">
    <property type="entry name" value="ADENYLYLTRANSFERASE AND SULFURTRANSFERASE MOCS3"/>
    <property type="match status" value="1"/>
</dbReference>
<dbReference type="GO" id="GO:0016779">
    <property type="term" value="F:nucleotidyltransferase activity"/>
    <property type="evidence" value="ECO:0007669"/>
    <property type="project" value="TreeGrafter"/>
</dbReference>
<dbReference type="GO" id="GO:0008641">
    <property type="term" value="F:ubiquitin-like modifier activating enzyme activity"/>
    <property type="evidence" value="ECO:0007669"/>
    <property type="project" value="InterPro"/>
</dbReference>
<reference evidence="3" key="1">
    <citation type="submission" date="2022-10" db="EMBL/GenBank/DDBJ databases">
        <title>The WGS of Solirubrobacter phytolaccae KCTC 29190.</title>
        <authorList>
            <person name="Jiang Z."/>
        </authorList>
    </citation>
    <scope>NUCLEOTIDE SEQUENCE</scope>
    <source>
        <strain evidence="3">KCTC 29190</strain>
    </source>
</reference>
<sequence>MRRYRLKSSVEPLTTADGALFLIRAGDDDLAIRDASPADAALLELLAAEEPTLDRITDRLGLDADAARSKLEALAAAGVLTAAAASPGLDAEDAERFSRQLPYLADLGDAHALQRALADARVTVIGCGGLGTWAVAALAGAGVRRLRIVDDDVVERSNLNRQILYSPADLGVPKVEAAAAWLRAFDERIEVEAVQRRVEGVEAAIEVVDGADAVVLVADWPPYALARWVNAACVPRRIPFITGGQLPPIVKLGPLYDPGRTACFACHERGLQDGPGYDAYARRLATAPARGATLATASGMVGTALASDVVHRLVGAPVATAGAALLLDLRTLSTRREPIERDPACPVCQPQWRQTGTPSAGAMSSASGAETGSPTS</sequence>
<evidence type="ECO:0000313" key="3">
    <source>
        <dbReference type="EMBL" id="MDA0184354.1"/>
    </source>
</evidence>
<organism evidence="3 4">
    <name type="scientific">Solirubrobacter phytolaccae</name>
    <dbReference type="NCBI Taxonomy" id="1404360"/>
    <lineage>
        <taxon>Bacteria</taxon>
        <taxon>Bacillati</taxon>
        <taxon>Actinomycetota</taxon>
        <taxon>Thermoleophilia</taxon>
        <taxon>Solirubrobacterales</taxon>
        <taxon>Solirubrobacteraceae</taxon>
        <taxon>Solirubrobacter</taxon>
    </lineage>
</organism>
<gene>
    <name evidence="3" type="ORF">OJ997_28880</name>
</gene>
<dbReference type="GO" id="GO:0005829">
    <property type="term" value="C:cytosol"/>
    <property type="evidence" value="ECO:0007669"/>
    <property type="project" value="TreeGrafter"/>
</dbReference>
<dbReference type="EMBL" id="JAPDDP010000074">
    <property type="protein sequence ID" value="MDA0184354.1"/>
    <property type="molecule type" value="Genomic_DNA"/>
</dbReference>
<keyword evidence="4" id="KW-1185">Reference proteome</keyword>
<dbReference type="NCBIfam" id="TIGR03882">
    <property type="entry name" value="cyclo_dehyd_2"/>
    <property type="match status" value="1"/>
</dbReference>